<proteinExistence type="predicted"/>
<gene>
    <name evidence="2" type="ORF">METZ01_LOCUS107151</name>
</gene>
<dbReference type="AlphaFoldDB" id="A0A381WQS5"/>
<keyword evidence="1" id="KW-0472">Membrane</keyword>
<protein>
    <submittedName>
        <fullName evidence="2">Uncharacterized protein</fullName>
    </submittedName>
</protein>
<sequence>MKKLDFSIPFALAFSIPAIVIFLVFMHYFKTNRPVFNIIIDALIILTLSSFWILFIKWVEDRDIDGNPFNHYKTLSKWKEWYYK</sequence>
<evidence type="ECO:0000313" key="2">
    <source>
        <dbReference type="EMBL" id="SVA54297.1"/>
    </source>
</evidence>
<accession>A0A381WQS5</accession>
<organism evidence="2">
    <name type="scientific">marine metagenome</name>
    <dbReference type="NCBI Taxonomy" id="408172"/>
    <lineage>
        <taxon>unclassified sequences</taxon>
        <taxon>metagenomes</taxon>
        <taxon>ecological metagenomes</taxon>
    </lineage>
</organism>
<name>A0A381WQS5_9ZZZZ</name>
<dbReference type="EMBL" id="UINC01012432">
    <property type="protein sequence ID" value="SVA54297.1"/>
    <property type="molecule type" value="Genomic_DNA"/>
</dbReference>
<feature type="transmembrane region" description="Helical" evidence="1">
    <location>
        <begin position="35"/>
        <end position="55"/>
    </location>
</feature>
<evidence type="ECO:0000256" key="1">
    <source>
        <dbReference type="SAM" id="Phobius"/>
    </source>
</evidence>
<feature type="transmembrane region" description="Helical" evidence="1">
    <location>
        <begin position="7"/>
        <end position="29"/>
    </location>
</feature>
<keyword evidence="1" id="KW-1133">Transmembrane helix</keyword>
<keyword evidence="1" id="KW-0812">Transmembrane</keyword>
<reference evidence="2" key="1">
    <citation type="submission" date="2018-05" db="EMBL/GenBank/DDBJ databases">
        <authorList>
            <person name="Lanie J.A."/>
            <person name="Ng W.-L."/>
            <person name="Kazmierczak K.M."/>
            <person name="Andrzejewski T.M."/>
            <person name="Davidsen T.M."/>
            <person name="Wayne K.J."/>
            <person name="Tettelin H."/>
            <person name="Glass J.I."/>
            <person name="Rusch D."/>
            <person name="Podicherti R."/>
            <person name="Tsui H.-C.T."/>
            <person name="Winkler M.E."/>
        </authorList>
    </citation>
    <scope>NUCLEOTIDE SEQUENCE</scope>
</reference>